<proteinExistence type="predicted"/>
<name>A0A9P6A0J6_PLEER</name>
<comment type="caution">
    <text evidence="1">The sequence shown here is derived from an EMBL/GenBank/DDBJ whole genome shotgun (WGS) entry which is preliminary data.</text>
</comment>
<evidence type="ECO:0000313" key="1">
    <source>
        <dbReference type="EMBL" id="KAF9496468.1"/>
    </source>
</evidence>
<keyword evidence="2" id="KW-1185">Reference proteome</keyword>
<sequence length="102" mass="11337">MKPLATMCPNLLPKVYNVKSLPRVGAAYDDNHALDQKRTVCLPVTRIALLEEIGRWAVARDETPIYLLTGHAGFGKSTIVRTVVERLFASWARRSSSQGMPN</sequence>
<dbReference type="EMBL" id="MU154552">
    <property type="protein sequence ID" value="KAF9496468.1"/>
    <property type="molecule type" value="Genomic_DNA"/>
</dbReference>
<evidence type="ECO:0000313" key="2">
    <source>
        <dbReference type="Proteomes" id="UP000807025"/>
    </source>
</evidence>
<protein>
    <submittedName>
        <fullName evidence="1">Uncharacterized protein</fullName>
    </submittedName>
</protein>
<organism evidence="1 2">
    <name type="scientific">Pleurotus eryngii</name>
    <name type="common">Boletus of the steppes</name>
    <dbReference type="NCBI Taxonomy" id="5323"/>
    <lineage>
        <taxon>Eukaryota</taxon>
        <taxon>Fungi</taxon>
        <taxon>Dikarya</taxon>
        <taxon>Basidiomycota</taxon>
        <taxon>Agaricomycotina</taxon>
        <taxon>Agaricomycetes</taxon>
        <taxon>Agaricomycetidae</taxon>
        <taxon>Agaricales</taxon>
        <taxon>Pleurotineae</taxon>
        <taxon>Pleurotaceae</taxon>
        <taxon>Pleurotus</taxon>
    </lineage>
</organism>
<dbReference type="OrthoDB" id="3269932at2759"/>
<reference evidence="1" key="1">
    <citation type="submission" date="2020-11" db="EMBL/GenBank/DDBJ databases">
        <authorList>
            <consortium name="DOE Joint Genome Institute"/>
            <person name="Ahrendt S."/>
            <person name="Riley R."/>
            <person name="Andreopoulos W."/>
            <person name="Labutti K."/>
            <person name="Pangilinan J."/>
            <person name="Ruiz-Duenas F.J."/>
            <person name="Barrasa J.M."/>
            <person name="Sanchez-Garcia M."/>
            <person name="Camarero S."/>
            <person name="Miyauchi S."/>
            <person name="Serrano A."/>
            <person name="Linde D."/>
            <person name="Babiker R."/>
            <person name="Drula E."/>
            <person name="Ayuso-Fernandez I."/>
            <person name="Pacheco R."/>
            <person name="Padilla G."/>
            <person name="Ferreira P."/>
            <person name="Barriuso J."/>
            <person name="Kellner H."/>
            <person name="Castanera R."/>
            <person name="Alfaro M."/>
            <person name="Ramirez L."/>
            <person name="Pisabarro A.G."/>
            <person name="Kuo A."/>
            <person name="Tritt A."/>
            <person name="Lipzen A."/>
            <person name="He G."/>
            <person name="Yan M."/>
            <person name="Ng V."/>
            <person name="Cullen D."/>
            <person name="Martin F."/>
            <person name="Rosso M.-N."/>
            <person name="Henrissat B."/>
            <person name="Hibbett D."/>
            <person name="Martinez A.T."/>
            <person name="Grigoriev I.V."/>
        </authorList>
    </citation>
    <scope>NUCLEOTIDE SEQUENCE</scope>
    <source>
        <strain evidence="1">ATCC 90797</strain>
    </source>
</reference>
<accession>A0A9P6A0J6</accession>
<dbReference type="Proteomes" id="UP000807025">
    <property type="component" value="Unassembled WGS sequence"/>
</dbReference>
<dbReference type="AlphaFoldDB" id="A0A9P6A0J6"/>
<gene>
    <name evidence="1" type="ORF">BDN71DRAFT_756142</name>
</gene>